<accession>A0A1S9PKH2</accession>
<dbReference type="Pfam" id="PF13424">
    <property type="entry name" value="TPR_12"/>
    <property type="match status" value="1"/>
</dbReference>
<keyword evidence="4" id="KW-1185">Reference proteome</keyword>
<name>A0A1S9PKH2_9SPHI</name>
<dbReference type="InterPro" id="IPR019734">
    <property type="entry name" value="TPR_rpt"/>
</dbReference>
<keyword evidence="1" id="KW-0802">TPR repeat</keyword>
<feature type="repeat" description="TPR" evidence="1">
    <location>
        <begin position="210"/>
        <end position="243"/>
    </location>
</feature>
<evidence type="ECO:0000256" key="2">
    <source>
        <dbReference type="SAM" id="SignalP"/>
    </source>
</evidence>
<dbReference type="InterPro" id="IPR011990">
    <property type="entry name" value="TPR-like_helical_dom_sf"/>
</dbReference>
<gene>
    <name evidence="3" type="ORF">BC343_20940</name>
</gene>
<dbReference type="OrthoDB" id="1523128at2"/>
<comment type="caution">
    <text evidence="3">The sequence shown here is derived from an EMBL/GenBank/DDBJ whole genome shotgun (WGS) entry which is preliminary data.</text>
</comment>
<keyword evidence="2" id="KW-0732">Signal</keyword>
<reference evidence="3 4" key="1">
    <citation type="submission" date="2016-07" db="EMBL/GenBank/DDBJ databases">
        <title>Genomic analysis of zinc-resistant bacterium Mucilaginibacter pedocola TBZ30.</title>
        <authorList>
            <person name="Huang J."/>
            <person name="Tang J."/>
        </authorList>
    </citation>
    <scope>NUCLEOTIDE SEQUENCE [LARGE SCALE GENOMIC DNA]</scope>
    <source>
        <strain evidence="3 4">TBZ30</strain>
    </source>
</reference>
<dbReference type="EMBL" id="MBTF01000002">
    <property type="protein sequence ID" value="OOQ61435.1"/>
    <property type="molecule type" value="Genomic_DNA"/>
</dbReference>
<proteinExistence type="predicted"/>
<protein>
    <submittedName>
        <fullName evidence="3">Uncharacterized protein</fullName>
    </submittedName>
</protein>
<evidence type="ECO:0000313" key="3">
    <source>
        <dbReference type="EMBL" id="OOQ61435.1"/>
    </source>
</evidence>
<dbReference type="SMART" id="SM00028">
    <property type="entry name" value="TPR"/>
    <property type="match status" value="4"/>
</dbReference>
<dbReference type="STRING" id="1792845.BC343_20940"/>
<dbReference type="PROSITE" id="PS50005">
    <property type="entry name" value="TPR"/>
    <property type="match status" value="2"/>
</dbReference>
<organism evidence="3 4">
    <name type="scientific">Mucilaginibacter pedocola</name>
    <dbReference type="NCBI Taxonomy" id="1792845"/>
    <lineage>
        <taxon>Bacteria</taxon>
        <taxon>Pseudomonadati</taxon>
        <taxon>Bacteroidota</taxon>
        <taxon>Sphingobacteriia</taxon>
        <taxon>Sphingobacteriales</taxon>
        <taxon>Sphingobacteriaceae</taxon>
        <taxon>Mucilaginibacter</taxon>
    </lineage>
</organism>
<dbReference type="AlphaFoldDB" id="A0A1S9PKH2"/>
<feature type="signal peptide" evidence="2">
    <location>
        <begin position="1"/>
        <end position="24"/>
    </location>
</feature>
<feature type="repeat" description="TPR" evidence="1">
    <location>
        <begin position="170"/>
        <end position="203"/>
    </location>
</feature>
<dbReference type="PANTHER" id="PTHR10098">
    <property type="entry name" value="RAPSYN-RELATED"/>
    <property type="match status" value="1"/>
</dbReference>
<dbReference type="Proteomes" id="UP000189739">
    <property type="component" value="Unassembled WGS sequence"/>
</dbReference>
<sequence length="330" mass="37993">MRKHLTTYRVLLCFFLLCPFVTFGQTETTALLNKLNKARLQSNFKTDTASVILLNSLTEKYFYSSTDTAQLFVKEALALAKAQKFEKGVALSYNNTARVYYILGSYFPSLTAADDAMAVSQKIGYKTGIGAAYNNKGLIYLAQDRMHDAIYEFGKSLNYAQQLKDSAKLAANYFNIGLCYDEIKQVDKAFDYLKKGMVVAERTKNWHMYQMTLNRMGETYYHAKNYPQALKHYSQALNFKRYQDNWEKGFAYSGWGKLITNWADTTRPLIIPRRVWLFRLALMPAGMCNVPTIYWGKAMPPYTIIKMLTQTRCCRKSMPIVCSLHLKKLK</sequence>
<evidence type="ECO:0000256" key="1">
    <source>
        <dbReference type="PROSITE-ProRule" id="PRU00339"/>
    </source>
</evidence>
<feature type="chain" id="PRO_5013024015" evidence="2">
    <location>
        <begin position="25"/>
        <end position="330"/>
    </location>
</feature>
<dbReference type="SUPFAM" id="SSF48452">
    <property type="entry name" value="TPR-like"/>
    <property type="match status" value="1"/>
</dbReference>
<dbReference type="RefSeq" id="WP_078346722.1">
    <property type="nucleotide sequence ID" value="NZ_MBTF01000002.1"/>
</dbReference>
<evidence type="ECO:0000313" key="4">
    <source>
        <dbReference type="Proteomes" id="UP000189739"/>
    </source>
</evidence>
<dbReference type="Gene3D" id="1.25.40.10">
    <property type="entry name" value="Tetratricopeptide repeat domain"/>
    <property type="match status" value="2"/>
</dbReference>